<name>A0A3B3S1G8_9TELE</name>
<keyword evidence="8" id="KW-0732">Signal</keyword>
<dbReference type="AlphaFoldDB" id="A0A3B3S1G8"/>
<feature type="transmembrane region" description="Helical" evidence="7">
    <location>
        <begin position="459"/>
        <end position="487"/>
    </location>
</feature>
<reference evidence="9" key="2">
    <citation type="submission" date="2025-09" db="UniProtKB">
        <authorList>
            <consortium name="Ensembl"/>
        </authorList>
    </citation>
    <scope>IDENTIFICATION</scope>
</reference>
<keyword evidence="4 7" id="KW-1133">Transmembrane helix</keyword>
<keyword evidence="5 7" id="KW-0472">Membrane</keyword>
<evidence type="ECO:0000256" key="1">
    <source>
        <dbReference type="ARBA" id="ARBA00004475"/>
    </source>
</evidence>
<dbReference type="GO" id="GO:0009986">
    <property type="term" value="C:cell surface"/>
    <property type="evidence" value="ECO:0007669"/>
    <property type="project" value="TreeGrafter"/>
</dbReference>
<feature type="transmembrane region" description="Helical" evidence="7">
    <location>
        <begin position="101"/>
        <end position="131"/>
    </location>
</feature>
<evidence type="ECO:0000256" key="2">
    <source>
        <dbReference type="ARBA" id="ARBA00006058"/>
    </source>
</evidence>
<feature type="transmembrane region" description="Helical" evidence="7">
    <location>
        <begin position="413"/>
        <end position="438"/>
    </location>
</feature>
<dbReference type="GeneTree" id="ENSGT00530000063586"/>
<keyword evidence="3 7" id="KW-0812">Transmembrane</keyword>
<evidence type="ECO:0000256" key="8">
    <source>
        <dbReference type="SAM" id="SignalP"/>
    </source>
</evidence>
<dbReference type="Proteomes" id="UP000261540">
    <property type="component" value="Unplaced"/>
</dbReference>
<evidence type="ECO:0000313" key="10">
    <source>
        <dbReference type="Proteomes" id="UP000261540"/>
    </source>
</evidence>
<dbReference type="Pfam" id="PF05478">
    <property type="entry name" value="Prominin"/>
    <property type="match status" value="1"/>
</dbReference>
<evidence type="ECO:0000256" key="5">
    <source>
        <dbReference type="ARBA" id="ARBA00023136"/>
    </source>
</evidence>
<keyword evidence="10" id="KW-1185">Reference proteome</keyword>
<keyword evidence="6" id="KW-0325">Glycoprotein</keyword>
<protein>
    <submittedName>
        <fullName evidence="9">Prominin-1-A-like</fullName>
    </submittedName>
</protein>
<dbReference type="GO" id="GO:0005929">
    <property type="term" value="C:cilium"/>
    <property type="evidence" value="ECO:0007669"/>
    <property type="project" value="TreeGrafter"/>
</dbReference>
<dbReference type="GO" id="GO:0016324">
    <property type="term" value="C:apical plasma membrane"/>
    <property type="evidence" value="ECO:0007669"/>
    <property type="project" value="TreeGrafter"/>
</dbReference>
<reference evidence="9" key="1">
    <citation type="submission" date="2025-08" db="UniProtKB">
        <authorList>
            <consortium name="Ensembl"/>
        </authorList>
    </citation>
    <scope>IDENTIFICATION</scope>
</reference>
<evidence type="ECO:0000256" key="4">
    <source>
        <dbReference type="ARBA" id="ARBA00022989"/>
    </source>
</evidence>
<comment type="similarity">
    <text evidence="2">Belongs to the prominin family.</text>
</comment>
<feature type="chain" id="PRO_5017183366" evidence="8">
    <location>
        <begin position="23"/>
        <end position="857"/>
    </location>
</feature>
<dbReference type="GO" id="GO:0015485">
    <property type="term" value="F:cholesterol binding"/>
    <property type="evidence" value="ECO:0007669"/>
    <property type="project" value="TreeGrafter"/>
</dbReference>
<dbReference type="InterPro" id="IPR008795">
    <property type="entry name" value="Prominin"/>
</dbReference>
<comment type="subcellular location">
    <subcellularLocation>
        <location evidence="1">Cell projection</location>
        <location evidence="1">Microvillus membrane</location>
        <topology evidence="1">Multi-pass membrane protein</topology>
    </subcellularLocation>
</comment>
<accession>A0A3B3S1G8</accession>
<proteinExistence type="inferred from homology"/>
<dbReference type="GO" id="GO:0031528">
    <property type="term" value="C:microvillus membrane"/>
    <property type="evidence" value="ECO:0007669"/>
    <property type="project" value="UniProtKB-SubCell"/>
</dbReference>
<evidence type="ECO:0000256" key="3">
    <source>
        <dbReference type="ARBA" id="ARBA00022692"/>
    </source>
</evidence>
<dbReference type="PANTHER" id="PTHR22730:SF4">
    <property type="entry name" value="PROMININ-1-A-LIKE"/>
    <property type="match status" value="1"/>
</dbReference>
<evidence type="ECO:0000256" key="7">
    <source>
        <dbReference type="SAM" id="Phobius"/>
    </source>
</evidence>
<sequence>MAPTPSVLWCLLGVLIPQQCLAQWLPASCPTVPRHRTLDGVQYLPEVRPDPRISFMDGFVHSFLGTVQPNRFPTELLRIALNDHSKLQNQETIRQVLRYEAGFLICVAIGLLYVFLMPLAGLCLACCRCYGNCGGHMYQEQSPDINKWRRGLYRATLFTTVIILAGNVCMFYSNHSMSVAMSRAPSGIKGAMSNVQTYLSALLQQINTVVNESLATLDEMGANLTDLGPSLGTDIQQSFREHLSGALLSVRQMSQAVNVTSHSLARLSGTLQELQPKVRHLQASLRTVGSSINLTLHNANFTSLLGAISVDVSFATPNLTKLQSVMDHLLSMNMDAGFNAGEDFLRGIPQRVSNVTRTSVQSVKRQLENIKDQISQMSKRFPTQVLSDVSMLLQATTHSIETATPVVQTADKYRWITCLVLCCVVLLVVVCNALGLLLGPLGLRPKVDPTERSSTANCAGLFFMAGAGLSFLFGWILMLVVTIPFLIGGNVYALLCVPIHNQELFQIIETPGLIPRVPLSQLQDLKTNVSLSDVYSDCHQNSSLWNALRLQDVFDLDDIFNVTEYAEQIKRQFFERNITLNSVSFLKPDLRKQLFGLSTVSEAVDPGAISQQIDFLSNISLNKIADMLDQLRNTSGSTVSMELLEEASRLREIQFSISEDIMPDARDLNSTLHGLLATCAQVNSTMETGLVELENAQKFLDINASVIVNANCRRFLDCQMQYFTAFADWAKTTVGHPSLTWICHVKAFLCSRTATWLIWIVGNPACTRSTSWCSLEVELLSLGRFCPQVTQDVGCCGPVAGALDSLEVVACSYLVDSLVRAHGVTSGEPGHAVSCGNSFCAQINVYLTPPPPECLLV</sequence>
<dbReference type="GO" id="GO:0071914">
    <property type="term" value="C:prominosome"/>
    <property type="evidence" value="ECO:0007669"/>
    <property type="project" value="TreeGrafter"/>
</dbReference>
<feature type="transmembrane region" description="Helical" evidence="7">
    <location>
        <begin position="152"/>
        <end position="173"/>
    </location>
</feature>
<dbReference type="STRING" id="1676925.ENSPKIP00000024569"/>
<evidence type="ECO:0000256" key="6">
    <source>
        <dbReference type="ARBA" id="ARBA00023180"/>
    </source>
</evidence>
<dbReference type="PANTHER" id="PTHR22730">
    <property type="entry name" value="PROMININ PROM PROTEIN"/>
    <property type="match status" value="1"/>
</dbReference>
<organism evidence="9 10">
    <name type="scientific">Paramormyrops kingsleyae</name>
    <dbReference type="NCBI Taxonomy" id="1676925"/>
    <lineage>
        <taxon>Eukaryota</taxon>
        <taxon>Metazoa</taxon>
        <taxon>Chordata</taxon>
        <taxon>Craniata</taxon>
        <taxon>Vertebrata</taxon>
        <taxon>Euteleostomi</taxon>
        <taxon>Actinopterygii</taxon>
        <taxon>Neopterygii</taxon>
        <taxon>Teleostei</taxon>
        <taxon>Osteoglossocephala</taxon>
        <taxon>Osteoglossomorpha</taxon>
        <taxon>Osteoglossiformes</taxon>
        <taxon>Mormyridae</taxon>
        <taxon>Paramormyrops</taxon>
    </lineage>
</organism>
<dbReference type="Ensembl" id="ENSPKIT00000005278.1">
    <property type="protein sequence ID" value="ENSPKIP00000024569.1"/>
    <property type="gene ID" value="ENSPKIG00000007738.1"/>
</dbReference>
<feature type="signal peptide" evidence="8">
    <location>
        <begin position="1"/>
        <end position="22"/>
    </location>
</feature>
<evidence type="ECO:0000313" key="9">
    <source>
        <dbReference type="Ensembl" id="ENSPKIP00000024569.1"/>
    </source>
</evidence>